<dbReference type="EMBL" id="VZUS01000004">
    <property type="protein sequence ID" value="KAB1185435.1"/>
    <property type="molecule type" value="Genomic_DNA"/>
</dbReference>
<proteinExistence type="predicted"/>
<reference evidence="1" key="1">
    <citation type="submission" date="2019-09" db="EMBL/GenBank/DDBJ databases">
        <title>Genomic analysis of Haloferax sp. CBA1149.</title>
        <authorList>
            <person name="Roh S.W."/>
        </authorList>
    </citation>
    <scope>NUCLEOTIDE SEQUENCE</scope>
    <source>
        <strain evidence="1">CBA1149</strain>
    </source>
</reference>
<evidence type="ECO:0000313" key="1">
    <source>
        <dbReference type="EMBL" id="KAB1185435.1"/>
    </source>
</evidence>
<name>A0A643JPS9_9EURY</name>
<gene>
    <name evidence="1" type="ORF">Hfx1149_15390</name>
</gene>
<protein>
    <submittedName>
        <fullName evidence="1">Uncharacterized protein</fullName>
    </submittedName>
</protein>
<comment type="caution">
    <text evidence="1">The sequence shown here is derived from an EMBL/GenBank/DDBJ whole genome shotgun (WGS) entry which is preliminary data.</text>
</comment>
<dbReference type="InterPro" id="IPR048925">
    <property type="entry name" value="RdfA"/>
</dbReference>
<dbReference type="AlphaFoldDB" id="A0A643JPS9"/>
<dbReference type="RefSeq" id="WP_151139606.1">
    <property type="nucleotide sequence ID" value="NZ_VZUS01000004.1"/>
</dbReference>
<sequence length="208" mass="23430">MTAEQGSSRRQSKIERVIEQYDLNGFGETLARRWTAPEDSDSLRDLADLMNQEVLNAALHEVDADVLEGEVENMYTLLTDDETTEGMRVQAKNTLRSKGVDVDQLLSDFISHQAVYTYLTDIRGVSKETKSTNRVDSVIQSVQKLRGRLVAVIERSLDSLQNTDKLRLGDFDVLVDTQVFCRDCGTQYEVVQLLQRGGCDCGTETRTE</sequence>
<organism evidence="1">
    <name type="scientific">Haloferax sp. CBA1149</name>
    <dbReference type="NCBI Taxonomy" id="2650753"/>
    <lineage>
        <taxon>Archaea</taxon>
        <taxon>Methanobacteriati</taxon>
        <taxon>Methanobacteriota</taxon>
        <taxon>Stenosarchaea group</taxon>
        <taxon>Halobacteria</taxon>
        <taxon>Halobacteriales</taxon>
        <taxon>Haloferacaceae</taxon>
        <taxon>Haloferax</taxon>
    </lineage>
</organism>
<dbReference type="Pfam" id="PF21811">
    <property type="entry name" value="RdfA"/>
    <property type="match status" value="1"/>
</dbReference>
<accession>A0A643JPS9</accession>